<feature type="compositionally biased region" description="Polar residues" evidence="3">
    <location>
        <begin position="336"/>
        <end position="347"/>
    </location>
</feature>
<dbReference type="PANTHER" id="PTHR11875">
    <property type="entry name" value="TESTIS-SPECIFIC Y-ENCODED PROTEIN"/>
    <property type="match status" value="1"/>
</dbReference>
<dbReference type="FunCoup" id="Q5CQH2">
    <property type="interactions" value="235"/>
</dbReference>
<accession>Q5CQH2</accession>
<feature type="compositionally biased region" description="Acidic residues" evidence="3">
    <location>
        <begin position="280"/>
        <end position="319"/>
    </location>
</feature>
<dbReference type="GeneID" id="3372654"/>
<dbReference type="SUPFAM" id="SSF143113">
    <property type="entry name" value="NAP-like"/>
    <property type="match status" value="1"/>
</dbReference>
<dbReference type="STRING" id="353152.Q5CQH2"/>
<dbReference type="OMA" id="AAECKQN"/>
<dbReference type="Gene3D" id="3.30.1120.90">
    <property type="entry name" value="Nucleosome assembly protein"/>
    <property type="match status" value="1"/>
</dbReference>
<name>Q5CQH2_CRYPI</name>
<keyword evidence="5" id="KW-1185">Reference proteome</keyword>
<dbReference type="EMBL" id="AAEE01000009">
    <property type="protein sequence ID" value="EAK87723.1"/>
    <property type="molecule type" value="Genomic_DNA"/>
</dbReference>
<dbReference type="InParanoid" id="Q5CQH2"/>
<gene>
    <name evidence="4" type="ORF">cgd4_720</name>
</gene>
<evidence type="ECO:0000256" key="3">
    <source>
        <dbReference type="SAM" id="MobiDB-lite"/>
    </source>
</evidence>
<dbReference type="KEGG" id="cpv:cgd4_720"/>
<feature type="non-terminal residue" evidence="4">
    <location>
        <position position="1"/>
    </location>
</feature>
<dbReference type="RefSeq" id="XP_625676.1">
    <property type="nucleotide sequence ID" value="XM_625676.1"/>
</dbReference>
<dbReference type="Pfam" id="PF00956">
    <property type="entry name" value="NAP"/>
    <property type="match status" value="1"/>
</dbReference>
<evidence type="ECO:0000313" key="5">
    <source>
        <dbReference type="Proteomes" id="UP000006726"/>
    </source>
</evidence>
<sequence length="347" mass="40460">LHLIQISSAYKKVKMNTNTSGDKIEEIDEFEQHLSDESRQSLKKLKDLQIEFNLIEKEYLAEMRKLRSKFEAQYNEIYSKRDQILESGTVEESGTPGLPQFWITAMRNSRMLGSAIEEYDIPILSYLKNITSEWTSEQQSGFILNFNFAPNPFFEGTNIKKEYVMVFLEDDEPLLSNTVVSKIEWKQGRDPTQEVVVRRQRHKQSKEVRIVTETVHRESFFNFFKSLNVPSDEELAKMDRFDIMELESTVETDYEMGIFIRDKLIPYSLYWFTGEAVDEDDELEEDDEGDILNVDEDESDSESESSSESNSDTDSDSEDDRSNKISNRSNKKNLFGNMSNAKSFKRN</sequence>
<dbReference type="InterPro" id="IPR002164">
    <property type="entry name" value="NAP_family"/>
</dbReference>
<comment type="similarity">
    <text evidence="1 2">Belongs to the nucleosome assembly protein (NAP) family.</text>
</comment>
<dbReference type="AlphaFoldDB" id="Q5CQH2"/>
<evidence type="ECO:0000256" key="2">
    <source>
        <dbReference type="RuleBase" id="RU003876"/>
    </source>
</evidence>
<evidence type="ECO:0000256" key="1">
    <source>
        <dbReference type="ARBA" id="ARBA00009947"/>
    </source>
</evidence>
<organism evidence="4 5">
    <name type="scientific">Cryptosporidium parvum (strain Iowa II)</name>
    <dbReference type="NCBI Taxonomy" id="353152"/>
    <lineage>
        <taxon>Eukaryota</taxon>
        <taxon>Sar</taxon>
        <taxon>Alveolata</taxon>
        <taxon>Apicomplexa</taxon>
        <taxon>Conoidasida</taxon>
        <taxon>Coccidia</taxon>
        <taxon>Eucoccidiorida</taxon>
        <taxon>Eimeriorina</taxon>
        <taxon>Cryptosporidiidae</taxon>
        <taxon>Cryptosporidium</taxon>
    </lineage>
</organism>
<evidence type="ECO:0000313" key="4">
    <source>
        <dbReference type="EMBL" id="EAK87723.1"/>
    </source>
</evidence>
<feature type="region of interest" description="Disordered" evidence="3">
    <location>
        <begin position="280"/>
        <end position="347"/>
    </location>
</feature>
<dbReference type="OrthoDB" id="27325at2759"/>
<comment type="caution">
    <text evidence="4">The sequence shown here is derived from an EMBL/GenBank/DDBJ whole genome shotgun (WGS) entry which is preliminary data.</text>
</comment>
<dbReference type="GO" id="GO:0006334">
    <property type="term" value="P:nucleosome assembly"/>
    <property type="evidence" value="ECO:0007669"/>
    <property type="project" value="InterPro"/>
</dbReference>
<dbReference type="Proteomes" id="UP000006726">
    <property type="component" value="Chromosome 4"/>
</dbReference>
<proteinExistence type="inferred from homology"/>
<dbReference type="Gene3D" id="1.20.5.1500">
    <property type="match status" value="1"/>
</dbReference>
<dbReference type="InterPro" id="IPR037231">
    <property type="entry name" value="NAP-like_sf"/>
</dbReference>
<reference evidence="4 5" key="1">
    <citation type="journal article" date="2004" name="Science">
        <title>Complete genome sequence of the apicomplexan, Cryptosporidium parvum.</title>
        <authorList>
            <person name="Abrahamsen M.S."/>
            <person name="Templeton T.J."/>
            <person name="Enomoto S."/>
            <person name="Abrahante J.E."/>
            <person name="Zhu G."/>
            <person name="Lancto C.A."/>
            <person name="Deng M."/>
            <person name="Liu C."/>
            <person name="Widmer G."/>
            <person name="Tzipori S."/>
            <person name="Buck G.A."/>
            <person name="Xu P."/>
            <person name="Bankier A.T."/>
            <person name="Dear P.H."/>
            <person name="Konfortov B.A."/>
            <person name="Spriggs H.F."/>
            <person name="Iyer L."/>
            <person name="Anantharaman V."/>
            <person name="Aravind L."/>
            <person name="Kapur V."/>
        </authorList>
    </citation>
    <scope>NUCLEOTIDE SEQUENCE [LARGE SCALE GENOMIC DNA]</scope>
    <source>
        <strain evidence="5">Iowa II</strain>
    </source>
</reference>
<protein>
    <submittedName>
        <fullName evidence="4">Putative nucleosome assembly protein</fullName>
    </submittedName>
</protein>
<dbReference type="GO" id="GO:0005634">
    <property type="term" value="C:nucleus"/>
    <property type="evidence" value="ECO:0007669"/>
    <property type="project" value="InterPro"/>
</dbReference>